<dbReference type="InterPro" id="IPR029035">
    <property type="entry name" value="DHS-like_NAD/FAD-binding_dom"/>
</dbReference>
<dbReference type="GO" id="GO:0009099">
    <property type="term" value="P:L-valine biosynthetic process"/>
    <property type="evidence" value="ECO:0007669"/>
    <property type="project" value="TreeGrafter"/>
</dbReference>
<gene>
    <name evidence="7" type="ORF">A3A44_00620</name>
</gene>
<comment type="caution">
    <text evidence="7">The sequence shown here is derived from an EMBL/GenBank/DDBJ whole genome shotgun (WGS) entry which is preliminary data.</text>
</comment>
<dbReference type="PANTHER" id="PTHR18968">
    <property type="entry name" value="THIAMINE PYROPHOSPHATE ENZYMES"/>
    <property type="match status" value="1"/>
</dbReference>
<dbReference type="AlphaFoldDB" id="A0A1G2LBS2"/>
<dbReference type="InterPro" id="IPR045229">
    <property type="entry name" value="TPP_enz"/>
</dbReference>
<feature type="domain" description="Thiamine pyrophosphate enzyme N-terminal TPP-binding" evidence="6">
    <location>
        <begin position="1"/>
        <end position="127"/>
    </location>
</feature>
<comment type="similarity">
    <text evidence="1 3">Belongs to the TPP enzyme family.</text>
</comment>
<dbReference type="Pfam" id="PF02775">
    <property type="entry name" value="TPP_enzyme_C"/>
    <property type="match status" value="1"/>
</dbReference>
<dbReference type="GO" id="GO:0005948">
    <property type="term" value="C:acetolactate synthase complex"/>
    <property type="evidence" value="ECO:0007669"/>
    <property type="project" value="TreeGrafter"/>
</dbReference>
<dbReference type="FunFam" id="3.40.50.970:FF:000007">
    <property type="entry name" value="Acetolactate synthase"/>
    <property type="match status" value="1"/>
</dbReference>
<dbReference type="GO" id="GO:0030976">
    <property type="term" value="F:thiamine pyrophosphate binding"/>
    <property type="evidence" value="ECO:0007669"/>
    <property type="project" value="InterPro"/>
</dbReference>
<sequence length="612" mass="66543">MKLADYVVDYLVSLGAKHVFLVTGGAVAHVVDAVGRRKRERGDFDYVCVQHEQAGAMAAETYSRLGPGMGVVLVTSGPGATNLITGMCGCWFDSIPALFISGQVASAESVDAIAAKPRQVGFQETDIVRIVAPITKFAEKIADPARIRYCLERAVYLARAGRPGPALIDIPVDLQVADINPDKLAGFDPVEEGLTPETDSDETVTQKISDIIALINQAERPVLLLGGGIKIAKAEREAIDFAEALGFPIVVSWSGFDILPHDHPQYMGHLGVYGARGANFLVQNADLLISLGSRLDTRQTGGRVKTFARGAKKVMVDIDRNEIEKGRGLAIDVGVHADVRHFLELARPRLAEIVKRDRSAWISRARAWKERYGTPKNDPPANGISAYDFLKALSDALGENETIVVDEGGNLVWTMQSFAIKKGQRLISTFGNSPMGYALPAAIGASVALGNKPVICIDGDGGFQPNTQELQTVAYYKLPLKIFIMNNRGMAIIKQFQDAYFDSNYYASSPEHGFASPDFAAVARAYGIDAITLEKPEDISSGIQKVLSHEGPILCNVLVDTNQKLSPKLEFGRPLEDMSPYLPREEFMKNMIVEPLPESKEIPTSTGWQTLQ</sequence>
<dbReference type="EMBL" id="MHQT01000031">
    <property type="protein sequence ID" value="OHA09048.1"/>
    <property type="molecule type" value="Genomic_DNA"/>
</dbReference>
<evidence type="ECO:0000256" key="2">
    <source>
        <dbReference type="ARBA" id="ARBA00023052"/>
    </source>
</evidence>
<dbReference type="GO" id="GO:0050660">
    <property type="term" value="F:flavin adenine dinucleotide binding"/>
    <property type="evidence" value="ECO:0007669"/>
    <property type="project" value="TreeGrafter"/>
</dbReference>
<evidence type="ECO:0000259" key="4">
    <source>
        <dbReference type="Pfam" id="PF00205"/>
    </source>
</evidence>
<evidence type="ECO:0000313" key="7">
    <source>
        <dbReference type="EMBL" id="OHA09048.1"/>
    </source>
</evidence>
<dbReference type="CDD" id="cd07035">
    <property type="entry name" value="TPP_PYR_POX_like"/>
    <property type="match status" value="1"/>
</dbReference>
<dbReference type="InterPro" id="IPR011766">
    <property type="entry name" value="TPP_enzyme_TPP-bd"/>
</dbReference>
<dbReference type="GO" id="GO:0009097">
    <property type="term" value="P:isoleucine biosynthetic process"/>
    <property type="evidence" value="ECO:0007669"/>
    <property type="project" value="TreeGrafter"/>
</dbReference>
<dbReference type="STRING" id="1802281.A3A44_00620"/>
<name>A0A1G2LBS2_9BACT</name>
<dbReference type="PANTHER" id="PTHR18968:SF142">
    <property type="entry name" value="ACETOLACTATE SYNTHASE"/>
    <property type="match status" value="1"/>
</dbReference>
<dbReference type="Gene3D" id="3.40.50.1220">
    <property type="entry name" value="TPP-binding domain"/>
    <property type="match status" value="1"/>
</dbReference>
<dbReference type="Proteomes" id="UP000178977">
    <property type="component" value="Unassembled WGS sequence"/>
</dbReference>
<organism evidence="7 8">
    <name type="scientific">Candidatus Sungbacteria bacterium RIFCSPLOWO2_01_FULL_60_25</name>
    <dbReference type="NCBI Taxonomy" id="1802281"/>
    <lineage>
        <taxon>Bacteria</taxon>
        <taxon>Candidatus Sungiibacteriota</taxon>
    </lineage>
</organism>
<dbReference type="Gene3D" id="3.40.50.970">
    <property type="match status" value="2"/>
</dbReference>
<dbReference type="Pfam" id="PF02776">
    <property type="entry name" value="TPP_enzyme_N"/>
    <property type="match status" value="1"/>
</dbReference>
<dbReference type="GO" id="GO:0003984">
    <property type="term" value="F:acetolactate synthase activity"/>
    <property type="evidence" value="ECO:0007669"/>
    <property type="project" value="TreeGrafter"/>
</dbReference>
<evidence type="ECO:0000259" key="6">
    <source>
        <dbReference type="Pfam" id="PF02776"/>
    </source>
</evidence>
<dbReference type="SUPFAM" id="SSF52518">
    <property type="entry name" value="Thiamin diphosphate-binding fold (THDP-binding)"/>
    <property type="match status" value="2"/>
</dbReference>
<feature type="domain" description="Thiamine pyrophosphate enzyme TPP-binding" evidence="5">
    <location>
        <begin position="408"/>
        <end position="557"/>
    </location>
</feature>
<evidence type="ECO:0000313" key="8">
    <source>
        <dbReference type="Proteomes" id="UP000178977"/>
    </source>
</evidence>
<evidence type="ECO:0000256" key="1">
    <source>
        <dbReference type="ARBA" id="ARBA00007812"/>
    </source>
</evidence>
<protein>
    <recommendedName>
        <fullName evidence="9">Acetolactate synthase</fullName>
    </recommendedName>
</protein>
<accession>A0A1G2LBS2</accession>
<dbReference type="SUPFAM" id="SSF52467">
    <property type="entry name" value="DHS-like NAD/FAD-binding domain"/>
    <property type="match status" value="1"/>
</dbReference>
<proteinExistence type="inferred from homology"/>
<dbReference type="InterPro" id="IPR012000">
    <property type="entry name" value="Thiamin_PyroP_enz_cen_dom"/>
</dbReference>
<dbReference type="InterPro" id="IPR012001">
    <property type="entry name" value="Thiamin_PyroP_enz_TPP-bd_dom"/>
</dbReference>
<reference evidence="7 8" key="1">
    <citation type="journal article" date="2016" name="Nat. Commun.">
        <title>Thousands of microbial genomes shed light on interconnected biogeochemical processes in an aquifer system.</title>
        <authorList>
            <person name="Anantharaman K."/>
            <person name="Brown C.T."/>
            <person name="Hug L.A."/>
            <person name="Sharon I."/>
            <person name="Castelle C.J."/>
            <person name="Probst A.J."/>
            <person name="Thomas B.C."/>
            <person name="Singh A."/>
            <person name="Wilkins M.J."/>
            <person name="Karaoz U."/>
            <person name="Brodie E.L."/>
            <person name="Williams K.H."/>
            <person name="Hubbard S.S."/>
            <person name="Banfield J.F."/>
        </authorList>
    </citation>
    <scope>NUCLEOTIDE SEQUENCE [LARGE SCALE GENOMIC DNA]</scope>
</reference>
<evidence type="ECO:0000256" key="3">
    <source>
        <dbReference type="RuleBase" id="RU362132"/>
    </source>
</evidence>
<evidence type="ECO:0008006" key="9">
    <source>
        <dbReference type="Google" id="ProtNLM"/>
    </source>
</evidence>
<keyword evidence="2 3" id="KW-0786">Thiamine pyrophosphate</keyword>
<dbReference type="InterPro" id="IPR029061">
    <property type="entry name" value="THDP-binding"/>
</dbReference>
<dbReference type="GO" id="GO:0000287">
    <property type="term" value="F:magnesium ion binding"/>
    <property type="evidence" value="ECO:0007669"/>
    <property type="project" value="InterPro"/>
</dbReference>
<evidence type="ECO:0000259" key="5">
    <source>
        <dbReference type="Pfam" id="PF02775"/>
    </source>
</evidence>
<dbReference type="Pfam" id="PF00205">
    <property type="entry name" value="TPP_enzyme_M"/>
    <property type="match status" value="1"/>
</dbReference>
<feature type="domain" description="Thiamine pyrophosphate enzyme central" evidence="4">
    <location>
        <begin position="208"/>
        <end position="344"/>
    </location>
</feature>